<evidence type="ECO:0000313" key="5">
    <source>
        <dbReference type="Proteomes" id="UP000249260"/>
    </source>
</evidence>
<keyword evidence="5" id="KW-1185">Reference proteome</keyword>
<dbReference type="SUPFAM" id="SSF55347">
    <property type="entry name" value="Glyceraldehyde-3-phosphate dehydrogenase-like, C-terminal domain"/>
    <property type="match status" value="1"/>
</dbReference>
<proteinExistence type="inferred from homology"/>
<reference evidence="4 5" key="1">
    <citation type="submission" date="2018-06" db="EMBL/GenBank/DDBJ databases">
        <title>Paenibacillus montanisoli sp. nov., isolated from mountain area soil.</title>
        <authorList>
            <person name="Wu M."/>
        </authorList>
    </citation>
    <scope>NUCLEOTIDE SEQUENCE [LARGE SCALE GENOMIC DNA]</scope>
    <source>
        <strain evidence="4 5">RA17</strain>
    </source>
</reference>
<feature type="domain" description="Gfo/Idh/MocA-like oxidoreductase N-terminal" evidence="2">
    <location>
        <begin position="6"/>
        <end position="122"/>
    </location>
</feature>
<dbReference type="OrthoDB" id="9815825at2"/>
<dbReference type="InterPro" id="IPR036291">
    <property type="entry name" value="NAD(P)-bd_dom_sf"/>
</dbReference>
<dbReference type="AlphaFoldDB" id="A0A328U6C2"/>
<dbReference type="PANTHER" id="PTHR43708:SF8">
    <property type="entry name" value="OXIDOREDUCTASE"/>
    <property type="match status" value="1"/>
</dbReference>
<organism evidence="4 5">
    <name type="scientific">Paenibacillus montanisoli</name>
    <dbReference type="NCBI Taxonomy" id="2081970"/>
    <lineage>
        <taxon>Bacteria</taxon>
        <taxon>Bacillati</taxon>
        <taxon>Bacillota</taxon>
        <taxon>Bacilli</taxon>
        <taxon>Bacillales</taxon>
        <taxon>Paenibacillaceae</taxon>
        <taxon>Paenibacillus</taxon>
    </lineage>
</organism>
<dbReference type="Gene3D" id="3.30.360.10">
    <property type="entry name" value="Dihydrodipicolinate Reductase, domain 2"/>
    <property type="match status" value="1"/>
</dbReference>
<comment type="similarity">
    <text evidence="1">Belongs to the Gfo/Idh/MocA family.</text>
</comment>
<dbReference type="Gene3D" id="3.40.50.720">
    <property type="entry name" value="NAD(P)-binding Rossmann-like Domain"/>
    <property type="match status" value="1"/>
</dbReference>
<dbReference type="InterPro" id="IPR051317">
    <property type="entry name" value="Gfo/Idh/MocA_oxidoreduct"/>
</dbReference>
<dbReference type="InterPro" id="IPR004104">
    <property type="entry name" value="Gfo/Idh/MocA-like_OxRdtase_C"/>
</dbReference>
<comment type="caution">
    <text evidence="4">The sequence shown here is derived from an EMBL/GenBank/DDBJ whole genome shotgun (WGS) entry which is preliminary data.</text>
</comment>
<evidence type="ECO:0000313" key="4">
    <source>
        <dbReference type="EMBL" id="RAP78418.1"/>
    </source>
</evidence>
<dbReference type="Pfam" id="PF02894">
    <property type="entry name" value="GFO_IDH_MocA_C"/>
    <property type="match status" value="1"/>
</dbReference>
<protein>
    <recommendedName>
        <fullName evidence="6">Gfo/Idh/MocA family oxidoreductase</fullName>
    </recommendedName>
</protein>
<dbReference type="PANTHER" id="PTHR43708">
    <property type="entry name" value="CONSERVED EXPRESSED OXIDOREDUCTASE (EUROFUNG)"/>
    <property type="match status" value="1"/>
</dbReference>
<dbReference type="SUPFAM" id="SSF51735">
    <property type="entry name" value="NAD(P)-binding Rossmann-fold domains"/>
    <property type="match status" value="1"/>
</dbReference>
<accession>A0A328U6C2</accession>
<sequence>MSSTVKSAVIGYGMGKHHAYLMTEAGIDFVAVCEPDPSRREQAKIDYPQIRTYASVDELLAQPDINLVVVVTPHNTHADLIRQVLESGKNCVVDKPFVIHASDAWALIDLAKQKGVMLSIHHNRRWDAWYVTAQHIIQQGLLGDIFSAECDFSGFGHPGTTWRSFKEASGGAFYDWGAHYMDWMLGIIPGKMKSIRGYAQKRMWHDYSNEDHLDVMIQFESGAVVHAQSSNIAYAPKHSFRILGTKGAIVCTKGEGPEEERIIRLYSEIDGVLVETQVPFLYPYGEKARDANWRKFYDNILDHLTNGAELIVKPEQVARVIAVLETATKSAEEGLELPVPFEN</sequence>
<name>A0A328U6C2_9BACL</name>
<dbReference type="EMBL" id="QLUW01000001">
    <property type="protein sequence ID" value="RAP78418.1"/>
    <property type="molecule type" value="Genomic_DNA"/>
</dbReference>
<evidence type="ECO:0000256" key="1">
    <source>
        <dbReference type="ARBA" id="ARBA00010928"/>
    </source>
</evidence>
<evidence type="ECO:0000259" key="3">
    <source>
        <dbReference type="Pfam" id="PF02894"/>
    </source>
</evidence>
<evidence type="ECO:0008006" key="6">
    <source>
        <dbReference type="Google" id="ProtNLM"/>
    </source>
</evidence>
<gene>
    <name evidence="4" type="ORF">DL346_08335</name>
</gene>
<evidence type="ECO:0000259" key="2">
    <source>
        <dbReference type="Pfam" id="PF01408"/>
    </source>
</evidence>
<dbReference type="Proteomes" id="UP000249260">
    <property type="component" value="Unassembled WGS sequence"/>
</dbReference>
<dbReference type="RefSeq" id="WP_112881541.1">
    <property type="nucleotide sequence ID" value="NZ_QLUW01000001.1"/>
</dbReference>
<dbReference type="InterPro" id="IPR000683">
    <property type="entry name" value="Gfo/Idh/MocA-like_OxRdtase_N"/>
</dbReference>
<feature type="domain" description="Gfo/Idh/MocA-like oxidoreductase C-terminal" evidence="3">
    <location>
        <begin position="137"/>
        <end position="335"/>
    </location>
</feature>
<dbReference type="Pfam" id="PF01408">
    <property type="entry name" value="GFO_IDH_MocA"/>
    <property type="match status" value="1"/>
</dbReference>
<dbReference type="GO" id="GO:0000166">
    <property type="term" value="F:nucleotide binding"/>
    <property type="evidence" value="ECO:0007669"/>
    <property type="project" value="InterPro"/>
</dbReference>